<feature type="transmembrane region" description="Helical" evidence="6">
    <location>
        <begin position="381"/>
        <end position="409"/>
    </location>
</feature>
<evidence type="ECO:0008006" key="11">
    <source>
        <dbReference type="Google" id="ProtNLM"/>
    </source>
</evidence>
<reference evidence="9 10" key="1">
    <citation type="submission" date="2014-08" db="EMBL/GenBank/DDBJ databases">
        <title>Porphyromonas canoris strain:OH2762 Genome sequencing.</title>
        <authorList>
            <person name="Wallis C."/>
            <person name="Deusch O."/>
            <person name="O'Flynn C."/>
            <person name="Davis I."/>
            <person name="Jospin G."/>
            <person name="Darling A.E."/>
            <person name="Coil D.A."/>
            <person name="Alexiev A."/>
            <person name="Horsfall A."/>
            <person name="Kirkwood N."/>
            <person name="Harris S."/>
            <person name="Eisen J.A."/>
        </authorList>
    </citation>
    <scope>NUCLEOTIDE SEQUENCE [LARGE SCALE GENOMIC DNA]</scope>
    <source>
        <strain evidence="10">COT-108 OH2762</strain>
    </source>
</reference>
<dbReference type="PANTHER" id="PTHR30572">
    <property type="entry name" value="MEMBRANE COMPONENT OF TRANSPORTER-RELATED"/>
    <property type="match status" value="1"/>
</dbReference>
<keyword evidence="5 6" id="KW-0472">Membrane</keyword>
<evidence type="ECO:0000256" key="6">
    <source>
        <dbReference type="SAM" id="Phobius"/>
    </source>
</evidence>
<evidence type="ECO:0000313" key="9">
    <source>
        <dbReference type="EMBL" id="KGN93603.1"/>
    </source>
</evidence>
<evidence type="ECO:0000259" key="7">
    <source>
        <dbReference type="Pfam" id="PF02687"/>
    </source>
</evidence>
<dbReference type="PANTHER" id="PTHR30572:SF18">
    <property type="entry name" value="ABC-TYPE MACROLIDE FAMILY EXPORT SYSTEM PERMEASE COMPONENT 2"/>
    <property type="match status" value="1"/>
</dbReference>
<dbReference type="InterPro" id="IPR050250">
    <property type="entry name" value="Macrolide_Exporter_MacB"/>
</dbReference>
<dbReference type="Proteomes" id="UP000030101">
    <property type="component" value="Unassembled WGS sequence"/>
</dbReference>
<evidence type="ECO:0000256" key="3">
    <source>
        <dbReference type="ARBA" id="ARBA00022692"/>
    </source>
</evidence>
<feature type="transmembrane region" description="Helical" evidence="6">
    <location>
        <begin position="12"/>
        <end position="38"/>
    </location>
</feature>
<sequence>MKQLIRNIKQNRVLYGILIASFSISIAFSMVVYMIYFFSTGDIGIENNRSRMLFSDAGRTYKKEPRSDINTGISLDLAKVLYEDLPGVEMVAYNSWALSETTKQAEQCISRSHVSGVAGNETSAMVKLVDPTFFRMYEFIFLSGKPFDAERNKDEDNDAVISDKLAKHLFGSEDAVGKYIRLNMGKEIKVSGVVEQVGALFSNAYAEVYLPAVHRQFSPERSAEGTRGRCLAVLLLEKGASIKQVTDIVEDRLAKHNATLSEYAVEVGLKDIKGKMLSFGENGTARLIVALLLGILVLVPALTMSSMVSTLVEKRRGEIGVRKTYGATVVKIVKMLIWENLLMTMFAGIIGIILSFILVYLSKNWLLAGMAGTMDVDALQIPVSAILSPSVLLVLFGVCLLLSLLSVVYPAYRYAKAEIIQTIK</sequence>
<feature type="domain" description="ABC3 transporter permease C-terminal" evidence="7">
    <location>
        <begin position="292"/>
        <end position="418"/>
    </location>
</feature>
<feature type="domain" description="MacB-like periplasmic core" evidence="8">
    <location>
        <begin position="20"/>
        <end position="250"/>
    </location>
</feature>
<protein>
    <recommendedName>
        <fullName evidence="11">ABC transport system permease protein</fullName>
    </recommendedName>
</protein>
<evidence type="ECO:0000256" key="1">
    <source>
        <dbReference type="ARBA" id="ARBA00004651"/>
    </source>
</evidence>
<feature type="transmembrane region" description="Helical" evidence="6">
    <location>
        <begin position="341"/>
        <end position="361"/>
    </location>
</feature>
<accession>A0ABR4XNM7</accession>
<dbReference type="EMBL" id="JQZV01000001">
    <property type="protein sequence ID" value="KGN93603.1"/>
    <property type="molecule type" value="Genomic_DNA"/>
</dbReference>
<evidence type="ECO:0000256" key="4">
    <source>
        <dbReference type="ARBA" id="ARBA00022989"/>
    </source>
</evidence>
<dbReference type="InterPro" id="IPR025857">
    <property type="entry name" value="MacB_PCD"/>
</dbReference>
<evidence type="ECO:0000256" key="5">
    <source>
        <dbReference type="ARBA" id="ARBA00023136"/>
    </source>
</evidence>
<organism evidence="9 10">
    <name type="scientific">Porphyromonas canoris</name>
    <dbReference type="NCBI Taxonomy" id="36875"/>
    <lineage>
        <taxon>Bacteria</taxon>
        <taxon>Pseudomonadati</taxon>
        <taxon>Bacteroidota</taxon>
        <taxon>Bacteroidia</taxon>
        <taxon>Bacteroidales</taxon>
        <taxon>Porphyromonadaceae</taxon>
        <taxon>Porphyromonas</taxon>
    </lineage>
</organism>
<evidence type="ECO:0000256" key="2">
    <source>
        <dbReference type="ARBA" id="ARBA00022475"/>
    </source>
</evidence>
<keyword evidence="4 6" id="KW-1133">Transmembrane helix</keyword>
<gene>
    <name evidence="9" type="ORF">HQ43_00225</name>
</gene>
<proteinExistence type="predicted"/>
<name>A0ABR4XNM7_9PORP</name>
<evidence type="ECO:0000259" key="8">
    <source>
        <dbReference type="Pfam" id="PF12704"/>
    </source>
</evidence>
<feature type="transmembrane region" description="Helical" evidence="6">
    <location>
        <begin position="287"/>
        <end position="312"/>
    </location>
</feature>
<dbReference type="InterPro" id="IPR003838">
    <property type="entry name" value="ABC3_permease_C"/>
</dbReference>
<dbReference type="Pfam" id="PF02687">
    <property type="entry name" value="FtsX"/>
    <property type="match status" value="1"/>
</dbReference>
<keyword evidence="2" id="KW-1003">Cell membrane</keyword>
<dbReference type="Pfam" id="PF12704">
    <property type="entry name" value="MacB_PCD"/>
    <property type="match status" value="1"/>
</dbReference>
<comment type="subcellular location">
    <subcellularLocation>
        <location evidence="1">Cell membrane</location>
        <topology evidence="1">Multi-pass membrane protein</topology>
    </subcellularLocation>
</comment>
<keyword evidence="3 6" id="KW-0812">Transmembrane</keyword>
<comment type="caution">
    <text evidence="9">The sequence shown here is derived from an EMBL/GenBank/DDBJ whole genome shotgun (WGS) entry which is preliminary data.</text>
</comment>
<dbReference type="RefSeq" id="WP_036788202.1">
    <property type="nucleotide sequence ID" value="NZ_JQZV01000001.1"/>
</dbReference>
<evidence type="ECO:0000313" key="10">
    <source>
        <dbReference type="Proteomes" id="UP000030101"/>
    </source>
</evidence>
<keyword evidence="10" id="KW-1185">Reference proteome</keyword>